<dbReference type="Proteomes" id="UP000255168">
    <property type="component" value="Chromosome I"/>
</dbReference>
<name>A0A375HCG2_9BURK</name>
<dbReference type="EMBL" id="LT984806">
    <property type="protein sequence ID" value="SPD48083.1"/>
    <property type="molecule type" value="Genomic_DNA"/>
</dbReference>
<dbReference type="AlphaFoldDB" id="A0A375HCG2"/>
<gene>
    <name evidence="1" type="ORF">CBM2607_20069</name>
</gene>
<proteinExistence type="predicted"/>
<evidence type="ECO:0000313" key="1">
    <source>
        <dbReference type="EMBL" id="SPD48083.1"/>
    </source>
</evidence>
<evidence type="ECO:0000313" key="2">
    <source>
        <dbReference type="Proteomes" id="UP000255168"/>
    </source>
</evidence>
<organism evidence="1 2">
    <name type="scientific">Cupriavidus neocaledonicus</name>
    <dbReference type="NCBI Taxonomy" id="1040979"/>
    <lineage>
        <taxon>Bacteria</taxon>
        <taxon>Pseudomonadati</taxon>
        <taxon>Pseudomonadota</taxon>
        <taxon>Betaproteobacteria</taxon>
        <taxon>Burkholderiales</taxon>
        <taxon>Burkholderiaceae</taxon>
        <taxon>Cupriavidus</taxon>
    </lineage>
</organism>
<reference evidence="1 2" key="1">
    <citation type="submission" date="2018-01" db="EMBL/GenBank/DDBJ databases">
        <authorList>
            <person name="Clerissi C."/>
        </authorList>
    </citation>
    <scope>NUCLEOTIDE SEQUENCE [LARGE SCALE GENOMIC DNA]</scope>
    <source>
        <strain evidence="1">Cupriavidus taiwanensis STM 6160</strain>
    </source>
</reference>
<protein>
    <submittedName>
        <fullName evidence="1">Uncharacterized protein</fullName>
    </submittedName>
</protein>
<sequence length="39" mass="4393">MVQPKFRMALETAPLSEDELSEYCRCKRSARAYPAVACA</sequence>
<accession>A0A375HCG2</accession>